<accession>A0ACC3BDC7</accession>
<gene>
    <name evidence="1" type="ORF">N8T08_009471</name>
</gene>
<organism evidence="1 2">
    <name type="scientific">Aspergillus melleus</name>
    <dbReference type="NCBI Taxonomy" id="138277"/>
    <lineage>
        <taxon>Eukaryota</taxon>
        <taxon>Fungi</taxon>
        <taxon>Dikarya</taxon>
        <taxon>Ascomycota</taxon>
        <taxon>Pezizomycotina</taxon>
        <taxon>Eurotiomycetes</taxon>
        <taxon>Eurotiomycetidae</taxon>
        <taxon>Eurotiales</taxon>
        <taxon>Aspergillaceae</taxon>
        <taxon>Aspergillus</taxon>
        <taxon>Aspergillus subgen. Circumdati</taxon>
    </lineage>
</organism>
<comment type="caution">
    <text evidence="1">The sequence shown here is derived from an EMBL/GenBank/DDBJ whole genome shotgun (WGS) entry which is preliminary data.</text>
</comment>
<sequence length="962" mass="108108">MEPQRALKPVSVRSASHKNIIVDILKRLERLENHVLLGKESDGGDDASSTASLANSVMIESTASHSVDPCPPISPRSAFGILDRLKESKVKSQLSSILFQLRYTGFGLFEDEQFLNALQAELEDLESSDTTNEGDMPNTRPSVTKEIARKWLNLFFETHQFGAFQIALPKDFIMSIPELLEIRHVQLDNLSLIIYYNVVFQGMLLDHDNLADRNSYVQYFYQTCLDLVEGWLDKVENTPTDLYATFLMYSMSVEAFNSDLAWEIFGKSCNVARALGYFTVDSGAQDPNEQQMGFDPRAGPENETEKNRKRFEFWHLLRTDCIFRLNFGKPALITQGSWVVNFPDSSIGGNVDDTPRFVQIHFLASMRLTFVLLKYLDLMNTETLQDTVQYNEALENLAAEAKSIMSGWRVEDLLNDTTNQIDLWVCVDILFSGYKLLIILYQSKKSDQGTSGEIVDIARTSLATMQSLVHSAPKMYWGTSLILMYQVIPFLILCSNVIESPQRGDAENDLAQMNWMSRWRPLSSDEAGQGEIEREYTHQDFHPSSISIAAPLQSQPVPSRDRSWQSGPSFTEIFETDDNNKTVFDEVVEPILPRVLEGQSCNFFAYGHSGSGKSHTIIGYDYEHPDEFGLCLAAARSLHETLEKMNAADTTGTQLGLGIRIYELRKNSAFDLLNGRCECFVREGADGRVNIRGQTEMLDGGKVRVQPISTKACWNFEALRSELQVGLKLRATGTSSIHDQSSRTHAVIELEIVTKTLLEARDAVVERQSELVPAGKRATDVYIEEHMRALMQDADGKYVPNPDCQLNQEAIDAAEAEKMEFEARVKKAEEYEEDVFKTTAHHHPCIGGKLVFVDLAGSEYYDNKNGLGPRQTSQEKQEGRQINTDLLALKEVIRARALNQARIPFRSSPLTMVLRQHFQLSKDSYSAMILTVSPSAGQFAATMNTLKYGNLVGAATGKEEVK</sequence>
<keyword evidence="2" id="KW-1185">Reference proteome</keyword>
<evidence type="ECO:0000313" key="1">
    <source>
        <dbReference type="EMBL" id="KAK1148466.1"/>
    </source>
</evidence>
<dbReference type="EMBL" id="JAOPJF010000007">
    <property type="protein sequence ID" value="KAK1148466.1"/>
    <property type="molecule type" value="Genomic_DNA"/>
</dbReference>
<dbReference type="Proteomes" id="UP001177260">
    <property type="component" value="Unassembled WGS sequence"/>
</dbReference>
<reference evidence="1 2" key="1">
    <citation type="journal article" date="2023" name="ACS Omega">
        <title>Identification of the Neoaspergillic Acid Biosynthesis Gene Cluster by Establishing an In Vitro CRISPR-Ribonucleoprotein Genetic System in Aspergillus melleus.</title>
        <authorList>
            <person name="Yuan B."/>
            <person name="Grau M.F."/>
            <person name="Murata R.M."/>
            <person name="Torok T."/>
            <person name="Venkateswaran K."/>
            <person name="Stajich J.E."/>
            <person name="Wang C.C.C."/>
        </authorList>
    </citation>
    <scope>NUCLEOTIDE SEQUENCE [LARGE SCALE GENOMIC DNA]</scope>
    <source>
        <strain evidence="1 2">IMV 1140</strain>
    </source>
</reference>
<proteinExistence type="predicted"/>
<name>A0ACC3BDC7_9EURO</name>
<protein>
    <submittedName>
        <fullName evidence="1">Uncharacterized protein</fullName>
    </submittedName>
</protein>
<evidence type="ECO:0000313" key="2">
    <source>
        <dbReference type="Proteomes" id="UP001177260"/>
    </source>
</evidence>